<keyword evidence="2" id="KW-1185">Reference proteome</keyword>
<dbReference type="Proteomes" id="UP001239111">
    <property type="component" value="Chromosome 1"/>
</dbReference>
<protein>
    <submittedName>
        <fullName evidence="1">Uncharacterized protein</fullName>
    </submittedName>
</protein>
<evidence type="ECO:0000313" key="2">
    <source>
        <dbReference type="Proteomes" id="UP001239111"/>
    </source>
</evidence>
<organism evidence="1 2">
    <name type="scientific">Eretmocerus hayati</name>
    <dbReference type="NCBI Taxonomy" id="131215"/>
    <lineage>
        <taxon>Eukaryota</taxon>
        <taxon>Metazoa</taxon>
        <taxon>Ecdysozoa</taxon>
        <taxon>Arthropoda</taxon>
        <taxon>Hexapoda</taxon>
        <taxon>Insecta</taxon>
        <taxon>Pterygota</taxon>
        <taxon>Neoptera</taxon>
        <taxon>Endopterygota</taxon>
        <taxon>Hymenoptera</taxon>
        <taxon>Apocrita</taxon>
        <taxon>Proctotrupomorpha</taxon>
        <taxon>Chalcidoidea</taxon>
        <taxon>Aphelinidae</taxon>
        <taxon>Aphelininae</taxon>
        <taxon>Eretmocerus</taxon>
    </lineage>
</organism>
<accession>A0ACC2PUE3</accession>
<proteinExistence type="predicted"/>
<evidence type="ECO:0000313" key="1">
    <source>
        <dbReference type="EMBL" id="KAJ8686396.1"/>
    </source>
</evidence>
<dbReference type="EMBL" id="CM056741">
    <property type="protein sequence ID" value="KAJ8686396.1"/>
    <property type="molecule type" value="Genomic_DNA"/>
</dbReference>
<reference evidence="1" key="1">
    <citation type="submission" date="2023-04" db="EMBL/GenBank/DDBJ databases">
        <title>A chromosome-level genome assembly of the parasitoid wasp Eretmocerus hayati.</title>
        <authorList>
            <person name="Zhong Y."/>
            <person name="Liu S."/>
            <person name="Liu Y."/>
        </authorList>
    </citation>
    <scope>NUCLEOTIDE SEQUENCE</scope>
    <source>
        <strain evidence="1">ZJU_SS_LIU_2023</strain>
    </source>
</reference>
<name>A0ACC2PUE3_9HYME</name>
<sequence>MDPAEEETDTKARHAFQKKLHNFKTTGILYQFLMCALANLSILGPSMAFGYSAVVLPTLRSNATEGLHVDEEQASWIASAVAIGTPFGCILSSFILQRGRKKTLIITSGVSLASWLVIYFSNNYEQILAGRFLSGFAIGLAAIPATLYSAEVASPELRSTTLTWTSITIAVGVLIVYIFGYFFPDDWGMIALLCAMFPAATLLLTWAFVPESPIWLKDHGRLMKAEKVLKKFNGLPKNHPISPELEAQLKPQSFVQAKEDNIFKKLTSRKAIEPLVIMLFFFFFQQFSGIFAVVYYAVDVSRDAGLTIDGYLGAILIGLTRLIGSLALAFVSEKLGRRFPAIVSGVGMTLFMAILSIYLYLKDCNYLIADGGLIPAICIMMYIFTSTVGFLTLPFAMIGEVFPSSVKEILSGITTCFAYVFSFVTVKIYPDMISTMGKHGVFFFYAAMSLLGTLFVIIWLPETKNKSLLEIENLFGNGTKEKISVATITDDVRDKESMVPLKDVTNSPT</sequence>
<comment type="caution">
    <text evidence="1">The sequence shown here is derived from an EMBL/GenBank/DDBJ whole genome shotgun (WGS) entry which is preliminary data.</text>
</comment>
<gene>
    <name evidence="1" type="ORF">QAD02_022190</name>
</gene>